<feature type="non-terminal residue" evidence="7">
    <location>
        <position position="1289"/>
    </location>
</feature>
<dbReference type="FunFam" id="1.10.150.50:FF:000017">
    <property type="entry name" value="Liprin-beta-1 isoform 1"/>
    <property type="match status" value="1"/>
</dbReference>
<dbReference type="Pfam" id="PF00536">
    <property type="entry name" value="SAM_1"/>
    <property type="match status" value="1"/>
</dbReference>
<sequence length="1289" mass="145254">MANKKGVPKESKTKATSKLRSASPSSRYGLSETDLDQMGESTDSSGPRSATSSPAESEKGSEGAIVSADVDSSPIGEDYLKLEKAGRSAASVTQSRRTGAAGTPASAESAASSTVQEGTFELSELKVLLAELRQDIKKSEKANEKATAKAHERLKQEWKQEMKQANEWLRQEVQLELRQVLGKIEERIEKNSAKLSTLADRLEHLSETFTDRIEIAEHLAASAEERAVNVSSECSKALEYSNGIFDCQSPTSPFMGSLRVLHLVEDLRGLLELMDNEEKESLRCQIPDSTSESLVEWLQGHMVSVLTDQVEAQGEKIRDLDFCLEEHKEKLNATEEMLQQELLSRTALETQKLDLMAEVSNLKLKLTAMEKDRLDLDERFKDNECLIQEINELTYRITEMENERLQYEKKLKSTKAELEMLKEQLEQKEVEVKRLQEESGLKNNGSDGGEKNEKDFEVQKMKRAVESLMAANEEKSTSTMLHCSLQTFIHIPFSSPSVDKMPLFDLKNKILILTLQSRASAAIIMHPNPCVFVTSSQNILKSSSLDNLKSNDNEKNKAYEEITKLGGLPPKSPNQTGSVEDDSFGSRKARASFGRGFFKIKGNKRTASAPNLETDKDVSDRLDLAGLPQRSAETDSSNFSPSSPESKKKTSGIMRFFGKLKRSQSTTFNPDEMSETEFKRGGVRATAGPRLGWSRDLQNANNELDMPFARWSKDQVCNWLQEQGLGMHVNFSKQWIVSGQTLLQASQQDLERELGLKHPLHRKKLQLALQALGSEEDDNKGKLDYHWDDLLSLKVGSVLHHLSIKRAIQVLRLNNYEPNCLRRRPSDENNITPAEISQWTNHRVMEWLRSVDLAEYAPNLRGSGVHGGLMVLEPRFNVETLALLLNIPPTKTLLRRHLATHFNLLIGSEAQKQKQECMESPDYTLLTATAKVKPRKLAFGTFGSLRKKKQDDGEEYVCPMDLASPVQSSFHKGYKRGMELRLYDDDLDRLEQLDAGRRGERAALAGLRPRPRLGRRRAQVHLTHLPLRVVLRRLDVLAYRFHCSGIRMGQVQDREPVQQERKTDAVCDVFGQGIAYAAQKLKEYLGFEDPQSKLQPSTDTLNEIFLVNFITFCVEKGVEEHITTSKMTKQQSLLFGVDWIWTLFGPDKSVRLQFTVQTTQLSDSALKENAQPPALPPATNDRTPTSVEDALFRDKGKVEKLEEFCSLIGEDCVGLFIAYGLPGKPREMRGALLESIRKYRRKKASTDESAVRDYFMNTDTFLSTLEMLERCLNQKSGRRDIGNVYISFI</sequence>
<evidence type="ECO:0000313" key="7">
    <source>
        <dbReference type="EMBL" id="KAG2460053.1"/>
    </source>
</evidence>
<dbReference type="InterPro" id="IPR058914">
    <property type="entry name" value="LIPB1/2_CC"/>
</dbReference>
<dbReference type="PANTHER" id="PTHR12587:SF16">
    <property type="entry name" value="LIPRIN-BETA-1"/>
    <property type="match status" value="1"/>
</dbReference>
<feature type="compositionally biased region" description="Polar residues" evidence="5">
    <location>
        <begin position="39"/>
        <end position="55"/>
    </location>
</feature>
<dbReference type="CDD" id="cd09563">
    <property type="entry name" value="SAM_liprin-beta1_2_repeat1"/>
    <property type="match status" value="1"/>
</dbReference>
<dbReference type="InterPro" id="IPR027985">
    <property type="entry name" value="Rab15_effector"/>
</dbReference>
<dbReference type="PROSITE" id="PS50105">
    <property type="entry name" value="SAM_DOMAIN"/>
    <property type="match status" value="1"/>
</dbReference>
<feature type="region of interest" description="Disordered" evidence="5">
    <location>
        <begin position="564"/>
        <end position="585"/>
    </location>
</feature>
<dbReference type="FunFam" id="1.10.150.50:FF:000007">
    <property type="entry name" value="Liprin-beta-1 isoform 1"/>
    <property type="match status" value="1"/>
</dbReference>
<feature type="domain" description="SAM" evidence="6">
    <location>
        <begin position="711"/>
        <end position="775"/>
    </location>
</feature>
<organism evidence="7 8">
    <name type="scientific">Polypterus senegalus</name>
    <name type="common">Senegal bichir</name>
    <dbReference type="NCBI Taxonomy" id="55291"/>
    <lineage>
        <taxon>Eukaryota</taxon>
        <taxon>Metazoa</taxon>
        <taxon>Chordata</taxon>
        <taxon>Craniata</taxon>
        <taxon>Vertebrata</taxon>
        <taxon>Euteleostomi</taxon>
        <taxon>Actinopterygii</taxon>
        <taxon>Polypteriformes</taxon>
        <taxon>Polypteridae</taxon>
        <taxon>Polypterus</taxon>
    </lineage>
</organism>
<dbReference type="InterPro" id="IPR001660">
    <property type="entry name" value="SAM"/>
</dbReference>
<dbReference type="GO" id="GO:0048786">
    <property type="term" value="C:presynaptic active zone"/>
    <property type="evidence" value="ECO:0007669"/>
    <property type="project" value="TreeGrafter"/>
</dbReference>
<reference evidence="7 8" key="1">
    <citation type="journal article" date="2021" name="Cell">
        <title>Tracing the genetic footprints of vertebrate landing in non-teleost ray-finned fishes.</title>
        <authorList>
            <person name="Bi X."/>
            <person name="Wang K."/>
            <person name="Yang L."/>
            <person name="Pan H."/>
            <person name="Jiang H."/>
            <person name="Wei Q."/>
            <person name="Fang M."/>
            <person name="Yu H."/>
            <person name="Zhu C."/>
            <person name="Cai Y."/>
            <person name="He Y."/>
            <person name="Gan X."/>
            <person name="Zeng H."/>
            <person name="Yu D."/>
            <person name="Zhu Y."/>
            <person name="Jiang H."/>
            <person name="Qiu Q."/>
            <person name="Yang H."/>
            <person name="Zhang Y.E."/>
            <person name="Wang W."/>
            <person name="Zhu M."/>
            <person name="He S."/>
            <person name="Zhang G."/>
        </authorList>
    </citation>
    <scope>NUCLEOTIDE SEQUENCE [LARGE SCALE GENOMIC DNA]</scope>
    <source>
        <strain evidence="7">Bchr_013</strain>
    </source>
</reference>
<dbReference type="InterPro" id="IPR029515">
    <property type="entry name" value="Liprin"/>
</dbReference>
<feature type="region of interest" description="Disordered" evidence="5">
    <location>
        <begin position="664"/>
        <end position="683"/>
    </location>
</feature>
<feature type="region of interest" description="Disordered" evidence="5">
    <location>
        <begin position="1"/>
        <end position="116"/>
    </location>
</feature>
<dbReference type="GO" id="GO:0001881">
    <property type="term" value="P:receptor recycling"/>
    <property type="evidence" value="ECO:0007669"/>
    <property type="project" value="InterPro"/>
</dbReference>
<dbReference type="InterPro" id="IPR037619">
    <property type="entry name" value="LIPB1/2_SAM_3rd"/>
</dbReference>
<comment type="caution">
    <text evidence="7">The sequence shown here is derived from an EMBL/GenBank/DDBJ whole genome shotgun (WGS) entry which is preliminary data.</text>
</comment>
<dbReference type="PANTHER" id="PTHR12587">
    <property type="entry name" value="LAR INTERACTING PROTEIN LIP -RELATED PROTEIN"/>
    <property type="match status" value="1"/>
</dbReference>
<comment type="similarity">
    <text evidence="1">Belongs to the liprin family. Liprin-beta subfamily.</text>
</comment>
<dbReference type="Gene3D" id="1.10.150.50">
    <property type="entry name" value="Transcription Factor, Ets-1"/>
    <property type="match status" value="3"/>
</dbReference>
<feature type="coiled-coil region" evidence="4">
    <location>
        <begin position="122"/>
        <end position="161"/>
    </location>
</feature>
<evidence type="ECO:0000256" key="4">
    <source>
        <dbReference type="SAM" id="Coils"/>
    </source>
</evidence>
<dbReference type="CDD" id="cd09569">
    <property type="entry name" value="SAM_liprin-beta1_2_repeat3"/>
    <property type="match status" value="1"/>
</dbReference>
<name>A0A8X7X0C5_POLSE</name>
<feature type="compositionally biased region" description="Low complexity" evidence="5">
    <location>
        <begin position="98"/>
        <end position="114"/>
    </location>
</feature>
<dbReference type="Pfam" id="PF07647">
    <property type="entry name" value="SAM_2"/>
    <property type="match status" value="1"/>
</dbReference>
<evidence type="ECO:0000256" key="2">
    <source>
        <dbReference type="ARBA" id="ARBA00022737"/>
    </source>
</evidence>
<feature type="compositionally biased region" description="Polar residues" evidence="5">
    <location>
        <begin position="14"/>
        <end position="28"/>
    </location>
</feature>
<dbReference type="GO" id="GO:0007528">
    <property type="term" value="P:neuromuscular junction development"/>
    <property type="evidence" value="ECO:0007669"/>
    <property type="project" value="TreeGrafter"/>
</dbReference>
<evidence type="ECO:0000259" key="6">
    <source>
        <dbReference type="PROSITE" id="PS50105"/>
    </source>
</evidence>
<evidence type="ECO:0000256" key="3">
    <source>
        <dbReference type="ARBA" id="ARBA00023054"/>
    </source>
</evidence>
<dbReference type="SUPFAM" id="SSF47769">
    <property type="entry name" value="SAM/Pointed domain"/>
    <property type="match status" value="2"/>
</dbReference>
<dbReference type="SMART" id="SM00454">
    <property type="entry name" value="SAM"/>
    <property type="match status" value="2"/>
</dbReference>
<keyword evidence="2" id="KW-0677">Repeat</keyword>
<evidence type="ECO:0000313" key="8">
    <source>
        <dbReference type="Proteomes" id="UP000886611"/>
    </source>
</evidence>
<feature type="region of interest" description="Disordered" evidence="5">
    <location>
        <begin position="436"/>
        <end position="455"/>
    </location>
</feature>
<dbReference type="EMBL" id="JAATIS010005064">
    <property type="protein sequence ID" value="KAG2460053.1"/>
    <property type="molecule type" value="Genomic_DNA"/>
</dbReference>
<dbReference type="Pfam" id="PF15208">
    <property type="entry name" value="Rab15_effector"/>
    <property type="match status" value="1"/>
</dbReference>
<feature type="region of interest" description="Disordered" evidence="5">
    <location>
        <begin position="627"/>
        <end position="652"/>
    </location>
</feature>
<gene>
    <name evidence="7" type="primary">Ppfibp1</name>
    <name evidence="7" type="ORF">GTO96_0021635</name>
</gene>
<evidence type="ECO:0000256" key="5">
    <source>
        <dbReference type="SAM" id="MobiDB-lite"/>
    </source>
</evidence>
<accession>A0A8X7X0C5</accession>
<dbReference type="Pfam" id="PF26022">
    <property type="entry name" value="CC_Liprin_beta"/>
    <property type="match status" value="1"/>
</dbReference>
<proteinExistence type="inferred from homology"/>
<feature type="region of interest" description="Disordered" evidence="5">
    <location>
        <begin position="1163"/>
        <end position="1186"/>
    </location>
</feature>
<dbReference type="Proteomes" id="UP000886611">
    <property type="component" value="Unassembled WGS sequence"/>
</dbReference>
<dbReference type="InterPro" id="IPR013761">
    <property type="entry name" value="SAM/pointed_sf"/>
</dbReference>
<protein>
    <submittedName>
        <fullName evidence="7">LIPB1 protein</fullName>
    </submittedName>
</protein>
<keyword evidence="8" id="KW-1185">Reference proteome</keyword>
<dbReference type="InterPro" id="IPR037617">
    <property type="entry name" value="LIPB1/2_SAM_1"/>
</dbReference>
<keyword evidence="3 4" id="KW-0175">Coiled coil</keyword>
<feature type="non-terminal residue" evidence="7">
    <location>
        <position position="1"/>
    </location>
</feature>
<evidence type="ECO:0000256" key="1">
    <source>
        <dbReference type="ARBA" id="ARBA00007547"/>
    </source>
</evidence>